<protein>
    <submittedName>
        <fullName evidence="1">Uncharacterized protein</fullName>
    </submittedName>
</protein>
<reference evidence="1" key="1">
    <citation type="journal article" date="2020" name="Fungal Divers.">
        <title>Resolving the Mortierellaceae phylogeny through synthesis of multi-gene phylogenetics and phylogenomics.</title>
        <authorList>
            <person name="Vandepol N."/>
            <person name="Liber J."/>
            <person name="Desiro A."/>
            <person name="Na H."/>
            <person name="Kennedy M."/>
            <person name="Barry K."/>
            <person name="Grigoriev I.V."/>
            <person name="Miller A.N."/>
            <person name="O'Donnell K."/>
            <person name="Stajich J.E."/>
            <person name="Bonito G."/>
        </authorList>
    </citation>
    <scope>NUCLEOTIDE SEQUENCE</scope>
    <source>
        <strain evidence="1">NRRL 6426</strain>
    </source>
</reference>
<dbReference type="AlphaFoldDB" id="A0A9P5S4R3"/>
<accession>A0A9P5S4R3</accession>
<organism evidence="1 2">
    <name type="scientific">Linnemannia schmuckeri</name>
    <dbReference type="NCBI Taxonomy" id="64567"/>
    <lineage>
        <taxon>Eukaryota</taxon>
        <taxon>Fungi</taxon>
        <taxon>Fungi incertae sedis</taxon>
        <taxon>Mucoromycota</taxon>
        <taxon>Mortierellomycotina</taxon>
        <taxon>Mortierellomycetes</taxon>
        <taxon>Mortierellales</taxon>
        <taxon>Mortierellaceae</taxon>
        <taxon>Linnemannia</taxon>
    </lineage>
</organism>
<name>A0A9P5S4R3_9FUNG</name>
<proteinExistence type="predicted"/>
<dbReference type="EMBL" id="JAAAUQ010000085">
    <property type="protein sequence ID" value="KAF9155051.1"/>
    <property type="molecule type" value="Genomic_DNA"/>
</dbReference>
<comment type="caution">
    <text evidence="1">The sequence shown here is derived from an EMBL/GenBank/DDBJ whole genome shotgun (WGS) entry which is preliminary data.</text>
</comment>
<evidence type="ECO:0000313" key="2">
    <source>
        <dbReference type="Proteomes" id="UP000748756"/>
    </source>
</evidence>
<evidence type="ECO:0000313" key="1">
    <source>
        <dbReference type="EMBL" id="KAF9155051.1"/>
    </source>
</evidence>
<dbReference type="Proteomes" id="UP000748756">
    <property type="component" value="Unassembled WGS sequence"/>
</dbReference>
<sequence>MSSAEVRFFNIAELTNLVTALLNKHDTSALAQTNHRLLELCEPLLYMDVRLDHNPHRVNLFDSIYTTIALARNTHFVRNLRVSVINHALLTNCMLAHLDSVTDEKQNLRPDLPPSLRSTASSSHVIPVPPMTNLERLEVALVLESYISTCFYYLETSNNPKTILLQYCRLLDLSPRLTYFKADRDAEDWSDAKQELKDLEQESPVIREGLQDLAMWPVGNNASEEGLVVILKRCPNLK</sequence>
<gene>
    <name evidence="1" type="ORF">BG015_011189</name>
</gene>
<keyword evidence="2" id="KW-1185">Reference proteome</keyword>